<gene>
    <name evidence="1" type="ORF">NCTC12965_06553</name>
</gene>
<evidence type="ECO:0000313" key="1">
    <source>
        <dbReference type="EMBL" id="VTR53388.1"/>
    </source>
</evidence>
<sequence length="83" mass="9080">MKPATANLTQDRTAAEFIKMDAVPGDSKSSIEKMTHPLAGCDETGSMSPYMMVLLGDQRALDFADKVLHAPRQRLLDTLGIRC</sequence>
<proteinExistence type="predicted"/>
<dbReference type="AlphaFoldDB" id="A0A4V6KWZ0"/>
<reference evidence="1" key="1">
    <citation type="submission" date="2019-05" db="EMBL/GenBank/DDBJ databases">
        <authorList>
            <consortium name="Pathogen Informatics"/>
        </authorList>
    </citation>
    <scope>NUCLEOTIDE SEQUENCE [LARGE SCALE GENOMIC DNA]</scope>
    <source>
        <strain evidence="1">NCTC12965</strain>
    </source>
</reference>
<protein>
    <submittedName>
        <fullName evidence="1">Uncharacterized protein</fullName>
    </submittedName>
</protein>
<name>A0A4V6KWZ0_SERFO</name>
<accession>A0A4V6KWZ0</accession>
<dbReference type="EMBL" id="CABEEZ010000127">
    <property type="protein sequence ID" value="VTR53388.1"/>
    <property type="molecule type" value="Genomic_DNA"/>
</dbReference>
<organism evidence="1">
    <name type="scientific">Serratia fonticola</name>
    <dbReference type="NCBI Taxonomy" id="47917"/>
    <lineage>
        <taxon>Bacteria</taxon>
        <taxon>Pseudomonadati</taxon>
        <taxon>Pseudomonadota</taxon>
        <taxon>Gammaproteobacteria</taxon>
        <taxon>Enterobacterales</taxon>
        <taxon>Yersiniaceae</taxon>
        <taxon>Serratia</taxon>
    </lineage>
</organism>